<evidence type="ECO:0000313" key="2">
    <source>
        <dbReference type="Proteomes" id="UP000323856"/>
    </source>
</evidence>
<comment type="caution">
    <text evidence="1">The sequence shown here is derived from an EMBL/GenBank/DDBJ whole genome shotgun (WGS) entry which is preliminary data.</text>
</comment>
<evidence type="ECO:0000313" key="1">
    <source>
        <dbReference type="EMBL" id="KAA0973215.1"/>
    </source>
</evidence>
<dbReference type="EMBL" id="VOBL01000033">
    <property type="protein sequence ID" value="KAA0973215.1"/>
    <property type="molecule type" value="Genomic_DNA"/>
</dbReference>
<sequence length="284" mass="31684">MSRDTECHRCAGTELSPVSREITLLIENSRISADDRQYLEPIKDQVSALLKRQAADQTWQERILTKGGTVLKEIGAGINMTKMVQLDSDSIGYFKPFAGLEHSVSRSFGQKNAEQPIHEAAAWQLAKQLGPEYTQMVSPCIIREVGGQWGSVSFGQTGTSTHRAGIRSISELPKDQVDNLAFFDAVIRQQDRHEGNFLVDNRGLVAIDHGFSFSNNRDYMNYSKIQAYRASARPELTQQEFQLLVRITGSSNCLGLKDVIGEERAKALQTRAQNMLKTGRIPLP</sequence>
<organism evidence="1 2">
    <name type="scientific">Paeniglutamicibacter gangotriensis</name>
    <dbReference type="NCBI Taxonomy" id="254787"/>
    <lineage>
        <taxon>Bacteria</taxon>
        <taxon>Bacillati</taxon>
        <taxon>Actinomycetota</taxon>
        <taxon>Actinomycetes</taxon>
        <taxon>Micrococcales</taxon>
        <taxon>Micrococcaceae</taxon>
        <taxon>Paeniglutamicibacter</taxon>
    </lineage>
</organism>
<reference evidence="1 2" key="1">
    <citation type="submission" date="2019-07" db="EMBL/GenBank/DDBJ databases">
        <title>Analysis of the biochemical properties, biological activity and biotechnological potential of siderophores and biosurfactants produced by Antarctic psychrotolerant bacteria.</title>
        <authorList>
            <person name="Styczynski M."/>
            <person name="Krucon T."/>
            <person name="Decewicz P."/>
            <person name="Dziewit L."/>
        </authorList>
    </citation>
    <scope>NUCLEOTIDE SEQUENCE [LARGE SCALE GENOMIC DNA]</scope>
    <source>
        <strain evidence="1 2">ANT_H27</strain>
    </source>
</reference>
<name>A0A5B0E4W3_9MICC</name>
<accession>A0A5B0E4W3</accession>
<dbReference type="OrthoDB" id="4966976at2"/>
<gene>
    <name evidence="1" type="ORF">FQ154_19380</name>
</gene>
<dbReference type="Proteomes" id="UP000323856">
    <property type="component" value="Unassembled WGS sequence"/>
</dbReference>
<dbReference type="AlphaFoldDB" id="A0A5B0E4W3"/>
<proteinExistence type="predicted"/>
<protein>
    <submittedName>
        <fullName evidence="1">Uncharacterized protein</fullName>
    </submittedName>
</protein>